<dbReference type="InterPro" id="IPR018490">
    <property type="entry name" value="cNMP-bd_dom_sf"/>
</dbReference>
<evidence type="ECO:0000313" key="3">
    <source>
        <dbReference type="Proteomes" id="UP000601435"/>
    </source>
</evidence>
<dbReference type="Proteomes" id="UP000601435">
    <property type="component" value="Unassembled WGS sequence"/>
</dbReference>
<dbReference type="SUPFAM" id="SSF51206">
    <property type="entry name" value="cAMP-binding domain-like"/>
    <property type="match status" value="2"/>
</dbReference>
<dbReference type="AlphaFoldDB" id="A0A813A3T4"/>
<gene>
    <name evidence="2" type="ORF">SNEC2469_LOCUS26643</name>
</gene>
<dbReference type="EMBL" id="CAJNJA010054586">
    <property type="protein sequence ID" value="CAE7853636.1"/>
    <property type="molecule type" value="Genomic_DNA"/>
</dbReference>
<sequence length="395" mass="44574">MAEATMVYELEKEAITTEEEERAFALLQRSSFFRSLEPEVLAELPRMASFLEAPKGAVVFRQGDPPAHCWLIVRGEVAFFIGSGNQDTPRLPVSAGFEDVHVPLPWEESARVRTLDGVSTTSLQSDLEKCVGKARSGAVFGELALMHKDATRKAAATCLTNCEFLLLPASAFKIAKDRLIQLQEAKKKFLNRFVPGMKAFPEPGPNDPPHPSFFFNKLKVDQDFIFLKQGERDSRVIYVIYRGNVHLKQEKDHGAETCQTLLPGQLFGSWINALEPLSAVAATTCEVWFVKASDMRLLPSALLKAIQEHLSEEYSQLLKSVHVTRRYGWDVLMPNLMPHPKPLPRHEDPDRWAEHILHQVHDQEMRTQFFAATIGEDLVNRRVALPASPGHIRRF</sequence>
<reference evidence="2" key="1">
    <citation type="submission" date="2021-02" db="EMBL/GenBank/DDBJ databases">
        <authorList>
            <person name="Dougan E. K."/>
            <person name="Rhodes N."/>
            <person name="Thang M."/>
            <person name="Chan C."/>
        </authorList>
    </citation>
    <scope>NUCLEOTIDE SEQUENCE</scope>
</reference>
<accession>A0A813A3T4</accession>
<evidence type="ECO:0000259" key="1">
    <source>
        <dbReference type="PROSITE" id="PS50042"/>
    </source>
</evidence>
<keyword evidence="3" id="KW-1185">Reference proteome</keyword>
<dbReference type="SMART" id="SM00100">
    <property type="entry name" value="cNMP"/>
    <property type="match status" value="1"/>
</dbReference>
<dbReference type="PROSITE" id="PS50042">
    <property type="entry name" value="CNMP_BINDING_3"/>
    <property type="match status" value="1"/>
</dbReference>
<dbReference type="CDD" id="cd00038">
    <property type="entry name" value="CAP_ED"/>
    <property type="match status" value="1"/>
</dbReference>
<proteinExistence type="predicted"/>
<protein>
    <recommendedName>
        <fullName evidence="1">Cyclic nucleotide-binding domain-containing protein</fullName>
    </recommendedName>
</protein>
<comment type="caution">
    <text evidence="2">The sequence shown here is derived from an EMBL/GenBank/DDBJ whole genome shotgun (WGS) entry which is preliminary data.</text>
</comment>
<evidence type="ECO:0000313" key="2">
    <source>
        <dbReference type="EMBL" id="CAE7853636.1"/>
    </source>
</evidence>
<dbReference type="PANTHER" id="PTHR23011">
    <property type="entry name" value="CYCLIC NUCLEOTIDE-BINDING DOMAIN CONTAINING PROTEIN"/>
    <property type="match status" value="1"/>
</dbReference>
<dbReference type="InterPro" id="IPR014710">
    <property type="entry name" value="RmlC-like_jellyroll"/>
</dbReference>
<dbReference type="OrthoDB" id="436098at2759"/>
<dbReference type="InterPro" id="IPR000595">
    <property type="entry name" value="cNMP-bd_dom"/>
</dbReference>
<dbReference type="Gene3D" id="2.60.120.10">
    <property type="entry name" value="Jelly Rolls"/>
    <property type="match status" value="2"/>
</dbReference>
<feature type="domain" description="Cyclic nucleotide-binding" evidence="1">
    <location>
        <begin position="32"/>
        <end position="173"/>
    </location>
</feature>
<dbReference type="PANTHER" id="PTHR23011:SF28">
    <property type="entry name" value="CYCLIC NUCLEOTIDE-BINDING DOMAIN CONTAINING PROTEIN"/>
    <property type="match status" value="1"/>
</dbReference>
<name>A0A813A3T4_9DINO</name>
<organism evidence="2 3">
    <name type="scientific">Symbiodinium necroappetens</name>
    <dbReference type="NCBI Taxonomy" id="1628268"/>
    <lineage>
        <taxon>Eukaryota</taxon>
        <taxon>Sar</taxon>
        <taxon>Alveolata</taxon>
        <taxon>Dinophyceae</taxon>
        <taxon>Suessiales</taxon>
        <taxon>Symbiodiniaceae</taxon>
        <taxon>Symbiodinium</taxon>
    </lineage>
</organism>